<dbReference type="GO" id="GO:0003998">
    <property type="term" value="F:acylphosphatase activity"/>
    <property type="evidence" value="ECO:0007669"/>
    <property type="project" value="UniProtKB-EC"/>
</dbReference>
<dbReference type="Pfam" id="PF00708">
    <property type="entry name" value="Acylphosphatase"/>
    <property type="match status" value="1"/>
</dbReference>
<dbReference type="InterPro" id="IPR020456">
    <property type="entry name" value="Acylphosphatase"/>
</dbReference>
<evidence type="ECO:0000259" key="7">
    <source>
        <dbReference type="PROSITE" id="PS51160"/>
    </source>
</evidence>
<dbReference type="SUPFAM" id="SSF54975">
    <property type="entry name" value="Acylphosphatase/BLUF domain-like"/>
    <property type="match status" value="1"/>
</dbReference>
<evidence type="ECO:0000313" key="9">
    <source>
        <dbReference type="Proteomes" id="UP001328733"/>
    </source>
</evidence>
<gene>
    <name evidence="8" type="ORF">V0288_20250</name>
</gene>
<dbReference type="PANTHER" id="PTHR47268:SF4">
    <property type="entry name" value="ACYLPHOSPHATASE"/>
    <property type="match status" value="1"/>
</dbReference>
<keyword evidence="9" id="KW-1185">Reference proteome</keyword>
<protein>
    <recommendedName>
        <fullName evidence="3 5">acylphosphatase</fullName>
        <ecNumber evidence="2 5">3.6.1.7</ecNumber>
    </recommendedName>
</protein>
<keyword evidence="5" id="KW-0378">Hydrolase</keyword>
<dbReference type="InterPro" id="IPR036046">
    <property type="entry name" value="Acylphosphatase-like_dom_sf"/>
</dbReference>
<dbReference type="PANTHER" id="PTHR47268">
    <property type="entry name" value="ACYLPHOSPHATASE"/>
    <property type="match status" value="1"/>
</dbReference>
<evidence type="ECO:0000256" key="5">
    <source>
        <dbReference type="PROSITE-ProRule" id="PRU00520"/>
    </source>
</evidence>
<evidence type="ECO:0000256" key="4">
    <source>
        <dbReference type="ARBA" id="ARBA00047645"/>
    </source>
</evidence>
<organism evidence="8 9">
    <name type="scientific">Pannus brasiliensis CCIBt3594</name>
    <dbReference type="NCBI Taxonomy" id="1427578"/>
    <lineage>
        <taxon>Bacteria</taxon>
        <taxon>Bacillati</taxon>
        <taxon>Cyanobacteriota</taxon>
        <taxon>Cyanophyceae</taxon>
        <taxon>Oscillatoriophycideae</taxon>
        <taxon>Chroococcales</taxon>
        <taxon>Microcystaceae</taxon>
        <taxon>Pannus</taxon>
    </lineage>
</organism>
<dbReference type="InterPro" id="IPR001792">
    <property type="entry name" value="Acylphosphatase-like_dom"/>
</dbReference>
<accession>A0AAW9QNV5</accession>
<dbReference type="EMBL" id="JBAFSM010000049">
    <property type="protein sequence ID" value="MEG3439470.1"/>
    <property type="molecule type" value="Genomic_DNA"/>
</dbReference>
<proteinExistence type="inferred from homology"/>
<dbReference type="RefSeq" id="WP_332866962.1">
    <property type="nucleotide sequence ID" value="NZ_JBAFSM010000049.1"/>
</dbReference>
<comment type="similarity">
    <text evidence="1 6">Belongs to the acylphosphatase family.</text>
</comment>
<feature type="active site" evidence="5">
    <location>
        <position position="30"/>
    </location>
</feature>
<evidence type="ECO:0000256" key="6">
    <source>
        <dbReference type="RuleBase" id="RU004168"/>
    </source>
</evidence>
<dbReference type="AlphaFoldDB" id="A0AAW9QNV5"/>
<evidence type="ECO:0000256" key="2">
    <source>
        <dbReference type="ARBA" id="ARBA00012150"/>
    </source>
</evidence>
<reference evidence="8 9" key="1">
    <citation type="submission" date="2024-01" db="EMBL/GenBank/DDBJ databases">
        <title>Genomic insights into the taxonomy and metabolism of the cyanobacterium Pannus brasiliensis CCIBt3594.</title>
        <authorList>
            <person name="Machado M."/>
            <person name="Botero N.B."/>
            <person name="Andreote A.P.D."/>
            <person name="Feitosa A.M.T."/>
            <person name="Popin R."/>
            <person name="Sivonen K."/>
            <person name="Fiore M.F."/>
        </authorList>
    </citation>
    <scope>NUCLEOTIDE SEQUENCE [LARGE SCALE GENOMIC DNA]</scope>
    <source>
        <strain evidence="8 9">CCIBt3594</strain>
    </source>
</reference>
<sequence length="97" mass="10760">MIRGKVRGVGFRFSTVEVARDIGLSGWVRNLTAGEVEVLASGHPDALDRLENWLYRDPSVAGVTKVVATGIPYRESLDFQARPTVDSPDRFDNLTRD</sequence>
<evidence type="ECO:0000256" key="1">
    <source>
        <dbReference type="ARBA" id="ARBA00005614"/>
    </source>
</evidence>
<dbReference type="EC" id="3.6.1.7" evidence="2 5"/>
<feature type="active site" evidence="5">
    <location>
        <position position="12"/>
    </location>
</feature>
<feature type="domain" description="Acylphosphatase-like" evidence="7">
    <location>
        <begin position="1"/>
        <end position="83"/>
    </location>
</feature>
<dbReference type="PROSITE" id="PS00151">
    <property type="entry name" value="ACYLPHOSPHATASE_2"/>
    <property type="match status" value="1"/>
</dbReference>
<dbReference type="InterPro" id="IPR017968">
    <property type="entry name" value="Acylphosphatase_CS"/>
</dbReference>
<evidence type="ECO:0000313" key="8">
    <source>
        <dbReference type="EMBL" id="MEG3439470.1"/>
    </source>
</evidence>
<comment type="caution">
    <text evidence="8">The sequence shown here is derived from an EMBL/GenBank/DDBJ whole genome shotgun (WGS) entry which is preliminary data.</text>
</comment>
<name>A0AAW9QNV5_9CHRO</name>
<comment type="catalytic activity">
    <reaction evidence="4 5">
        <text>an acyl phosphate + H2O = a carboxylate + phosphate + H(+)</text>
        <dbReference type="Rhea" id="RHEA:14965"/>
        <dbReference type="ChEBI" id="CHEBI:15377"/>
        <dbReference type="ChEBI" id="CHEBI:15378"/>
        <dbReference type="ChEBI" id="CHEBI:29067"/>
        <dbReference type="ChEBI" id="CHEBI:43474"/>
        <dbReference type="ChEBI" id="CHEBI:59918"/>
        <dbReference type="EC" id="3.6.1.7"/>
    </reaction>
</comment>
<dbReference type="Proteomes" id="UP001328733">
    <property type="component" value="Unassembled WGS sequence"/>
</dbReference>
<dbReference type="Gene3D" id="3.30.70.100">
    <property type="match status" value="1"/>
</dbReference>
<dbReference type="PROSITE" id="PS51160">
    <property type="entry name" value="ACYLPHOSPHATASE_3"/>
    <property type="match status" value="1"/>
</dbReference>
<evidence type="ECO:0000256" key="3">
    <source>
        <dbReference type="ARBA" id="ARBA00015991"/>
    </source>
</evidence>